<gene>
    <name evidence="1" type="ORF">E2562_020583</name>
</gene>
<keyword evidence="2" id="KW-1185">Reference proteome</keyword>
<dbReference type="EMBL" id="SPHZ02000005">
    <property type="protein sequence ID" value="KAF0917467.1"/>
    <property type="molecule type" value="Genomic_DNA"/>
</dbReference>
<dbReference type="Proteomes" id="UP000479710">
    <property type="component" value="Unassembled WGS sequence"/>
</dbReference>
<evidence type="ECO:0000313" key="1">
    <source>
        <dbReference type="EMBL" id="KAF0917467.1"/>
    </source>
</evidence>
<protein>
    <submittedName>
        <fullName evidence="1">Uncharacterized protein</fullName>
    </submittedName>
</protein>
<organism evidence="1 2">
    <name type="scientific">Oryza meyeriana var. granulata</name>
    <dbReference type="NCBI Taxonomy" id="110450"/>
    <lineage>
        <taxon>Eukaryota</taxon>
        <taxon>Viridiplantae</taxon>
        <taxon>Streptophyta</taxon>
        <taxon>Embryophyta</taxon>
        <taxon>Tracheophyta</taxon>
        <taxon>Spermatophyta</taxon>
        <taxon>Magnoliopsida</taxon>
        <taxon>Liliopsida</taxon>
        <taxon>Poales</taxon>
        <taxon>Poaceae</taxon>
        <taxon>BOP clade</taxon>
        <taxon>Oryzoideae</taxon>
        <taxon>Oryzeae</taxon>
        <taxon>Oryzinae</taxon>
        <taxon>Oryza</taxon>
        <taxon>Oryza meyeriana</taxon>
    </lineage>
</organism>
<dbReference type="OrthoDB" id="120976at2759"/>
<dbReference type="AlphaFoldDB" id="A0A6G1DYB6"/>
<proteinExistence type="predicted"/>
<name>A0A6G1DYB6_9ORYZ</name>
<dbReference type="SUPFAM" id="SSF52047">
    <property type="entry name" value="RNI-like"/>
    <property type="match status" value="1"/>
</dbReference>
<evidence type="ECO:0000313" key="2">
    <source>
        <dbReference type="Proteomes" id="UP000479710"/>
    </source>
</evidence>
<reference evidence="1 2" key="1">
    <citation type="submission" date="2019-11" db="EMBL/GenBank/DDBJ databases">
        <title>Whole genome sequence of Oryza granulata.</title>
        <authorList>
            <person name="Li W."/>
        </authorList>
    </citation>
    <scope>NUCLEOTIDE SEQUENCE [LARGE SCALE GENOMIC DNA]</scope>
    <source>
        <strain evidence="2">cv. Menghai</strain>
        <tissue evidence="1">Leaf</tissue>
    </source>
</reference>
<accession>A0A6G1DYB6</accession>
<sequence length="89" mass="9460">MEAEDPDGYHYCAWDYLEKNTREPCGIIILPGQASPNIKSLSFKKCADVIAEGAKAFANMGLSKLAHLNLEGCAFSSGSSFAGINATVC</sequence>
<comment type="caution">
    <text evidence="1">The sequence shown here is derived from an EMBL/GenBank/DDBJ whole genome shotgun (WGS) entry which is preliminary data.</text>
</comment>